<evidence type="ECO:0000313" key="2">
    <source>
        <dbReference type="Proteomes" id="UP001139336"/>
    </source>
</evidence>
<sequence length="129" mass="14315">MTHVDATVTRDGRWWLVKVPEYDIVGQAARLAEAEDVAREITALWLEIPEEDVSVTLTLALDKDIEETLYKASEEEQQARDLAAHAARMRGKAVRQLLDTGMAQVEAAQLLGISRQRVTQLVKASATDS</sequence>
<dbReference type="Proteomes" id="UP001139336">
    <property type="component" value="Unassembled WGS sequence"/>
</dbReference>
<name>A0A9X1QPN5_9CORY</name>
<organism evidence="1 2">
    <name type="scientific">Corynebacterium uropygiale</name>
    <dbReference type="NCBI Taxonomy" id="1775911"/>
    <lineage>
        <taxon>Bacteria</taxon>
        <taxon>Bacillati</taxon>
        <taxon>Actinomycetota</taxon>
        <taxon>Actinomycetes</taxon>
        <taxon>Mycobacteriales</taxon>
        <taxon>Corynebacteriaceae</taxon>
        <taxon>Corynebacterium</taxon>
    </lineage>
</organism>
<accession>A0A9X1QPN5</accession>
<comment type="caution">
    <text evidence="1">The sequence shown here is derived from an EMBL/GenBank/DDBJ whole genome shotgun (WGS) entry which is preliminary data.</text>
</comment>
<dbReference type="EMBL" id="JAKGSI010000001">
    <property type="protein sequence ID" value="MCF4006137.1"/>
    <property type="molecule type" value="Genomic_DNA"/>
</dbReference>
<proteinExistence type="predicted"/>
<protein>
    <recommendedName>
        <fullName evidence="3">Antitoxin HicB</fullName>
    </recommendedName>
</protein>
<evidence type="ECO:0000313" key="1">
    <source>
        <dbReference type="EMBL" id="MCF4006137.1"/>
    </source>
</evidence>
<dbReference type="RefSeq" id="WP_236117912.1">
    <property type="nucleotide sequence ID" value="NZ_JAKGSI010000001.1"/>
</dbReference>
<dbReference type="AlphaFoldDB" id="A0A9X1QPN5"/>
<reference evidence="1" key="1">
    <citation type="submission" date="2022-01" db="EMBL/GenBank/DDBJ databases">
        <title>Corynebacterium sp. nov isolated from isolated from the feces of the greater white-fronted geese (Anser albifrons) at Poyang Lake, PR China.</title>
        <authorList>
            <person name="Liu Q."/>
        </authorList>
    </citation>
    <scope>NUCLEOTIDE SEQUENCE</scope>
    <source>
        <strain evidence="1">JCM 32435</strain>
    </source>
</reference>
<keyword evidence="2" id="KW-1185">Reference proteome</keyword>
<evidence type="ECO:0008006" key="3">
    <source>
        <dbReference type="Google" id="ProtNLM"/>
    </source>
</evidence>
<gene>
    <name evidence="1" type="ORF">L1O03_02955</name>
</gene>